<evidence type="ECO:0000313" key="2">
    <source>
        <dbReference type="EMBL" id="PBK98852.1"/>
    </source>
</evidence>
<feature type="compositionally biased region" description="Acidic residues" evidence="1">
    <location>
        <begin position="23"/>
        <end position="32"/>
    </location>
</feature>
<dbReference type="InParanoid" id="A0A2H3E560"/>
<accession>A0A2H3E560</accession>
<keyword evidence="3" id="KW-1185">Reference proteome</keyword>
<reference evidence="3" key="1">
    <citation type="journal article" date="2017" name="Nat. Ecol. Evol.">
        <title>Genome expansion and lineage-specific genetic innovations in the forest pathogenic fungi Armillaria.</title>
        <authorList>
            <person name="Sipos G."/>
            <person name="Prasanna A.N."/>
            <person name="Walter M.C."/>
            <person name="O'Connor E."/>
            <person name="Balint B."/>
            <person name="Krizsan K."/>
            <person name="Kiss B."/>
            <person name="Hess J."/>
            <person name="Varga T."/>
            <person name="Slot J."/>
            <person name="Riley R."/>
            <person name="Boka B."/>
            <person name="Rigling D."/>
            <person name="Barry K."/>
            <person name="Lee J."/>
            <person name="Mihaltcheva S."/>
            <person name="LaButti K."/>
            <person name="Lipzen A."/>
            <person name="Waldron R."/>
            <person name="Moloney N.M."/>
            <person name="Sperisen C."/>
            <person name="Kredics L."/>
            <person name="Vagvoelgyi C."/>
            <person name="Patrignani A."/>
            <person name="Fitzpatrick D."/>
            <person name="Nagy I."/>
            <person name="Doyle S."/>
            <person name="Anderson J.B."/>
            <person name="Grigoriev I.V."/>
            <person name="Gueldener U."/>
            <person name="Muensterkoetter M."/>
            <person name="Nagy L.G."/>
        </authorList>
    </citation>
    <scope>NUCLEOTIDE SEQUENCE [LARGE SCALE GENOMIC DNA]</scope>
    <source>
        <strain evidence="3">Ar21-2</strain>
    </source>
</reference>
<feature type="region of interest" description="Disordered" evidence="1">
    <location>
        <begin position="13"/>
        <end position="32"/>
    </location>
</feature>
<dbReference type="Gene3D" id="3.40.50.12660">
    <property type="match status" value="1"/>
</dbReference>
<dbReference type="Proteomes" id="UP000217790">
    <property type="component" value="Unassembled WGS sequence"/>
</dbReference>
<protein>
    <submittedName>
        <fullName evidence="2">Uncharacterized protein</fullName>
    </submittedName>
</protein>
<organism evidence="2 3">
    <name type="scientific">Armillaria gallica</name>
    <name type="common">Bulbous honey fungus</name>
    <name type="synonym">Armillaria bulbosa</name>
    <dbReference type="NCBI Taxonomy" id="47427"/>
    <lineage>
        <taxon>Eukaryota</taxon>
        <taxon>Fungi</taxon>
        <taxon>Dikarya</taxon>
        <taxon>Basidiomycota</taxon>
        <taxon>Agaricomycotina</taxon>
        <taxon>Agaricomycetes</taxon>
        <taxon>Agaricomycetidae</taxon>
        <taxon>Agaricales</taxon>
        <taxon>Marasmiineae</taxon>
        <taxon>Physalacriaceae</taxon>
        <taxon>Armillaria</taxon>
    </lineage>
</organism>
<dbReference type="EMBL" id="KZ293648">
    <property type="protein sequence ID" value="PBK98852.1"/>
    <property type="molecule type" value="Genomic_DNA"/>
</dbReference>
<dbReference type="AlphaFoldDB" id="A0A2H3E560"/>
<evidence type="ECO:0000313" key="3">
    <source>
        <dbReference type="Proteomes" id="UP000217790"/>
    </source>
</evidence>
<sequence>MYEAGVRRTQELPGVSFAKQTEMTEDSDSPEINEEMRHPILESLQTKPKDLDGSRFWAVLIGVDRGPHYPLHGCVSDAELMEKYLVEDLGVPSNRIQRLLGPISPTRANILKISSSSMTPTTHPPLIPVLWA</sequence>
<dbReference type="OrthoDB" id="2847018at2759"/>
<evidence type="ECO:0000256" key="1">
    <source>
        <dbReference type="SAM" id="MobiDB-lite"/>
    </source>
</evidence>
<gene>
    <name evidence="2" type="ORF">ARMGADRAFT_590559</name>
</gene>
<proteinExistence type="predicted"/>
<name>A0A2H3E560_ARMGA</name>